<dbReference type="Gene3D" id="6.10.340.10">
    <property type="match status" value="1"/>
</dbReference>
<reference evidence="16 23" key="4">
    <citation type="submission" date="2019-03" db="EMBL/GenBank/DDBJ databases">
        <title>Deep subsurface shale carbon reservoir microbial communities from Ohio and West Virginia, USA.</title>
        <authorList>
            <person name="Wrighton K."/>
        </authorList>
    </citation>
    <scope>NUCLEOTIDE SEQUENCE [LARGE SCALE GENOMIC DNA]</scope>
    <source>
        <strain evidence="16 23">UTICA-S4D12</strain>
    </source>
</reference>
<keyword evidence="9" id="KW-1133">Transmembrane helix</keyword>
<dbReference type="Gene3D" id="1.10.287.130">
    <property type="match status" value="1"/>
</dbReference>
<dbReference type="SUPFAM" id="SSF47384">
    <property type="entry name" value="Homodimeric domain of signal transducing histidine kinase"/>
    <property type="match status" value="1"/>
</dbReference>
<dbReference type="EMBL" id="FNEH01000001">
    <property type="protein sequence ID" value="SDI06475.1"/>
    <property type="molecule type" value="Genomic_DNA"/>
</dbReference>
<evidence type="ECO:0000313" key="11">
    <source>
        <dbReference type="EMBL" id="PXV69885.1"/>
    </source>
</evidence>
<dbReference type="GO" id="GO:0000155">
    <property type="term" value="F:phosphorelay sensor kinase activity"/>
    <property type="evidence" value="ECO:0007669"/>
    <property type="project" value="InterPro"/>
</dbReference>
<evidence type="ECO:0000256" key="3">
    <source>
        <dbReference type="ARBA" id="ARBA00022553"/>
    </source>
</evidence>
<keyword evidence="5" id="KW-0547">Nucleotide-binding</keyword>
<dbReference type="Proteomes" id="UP000247389">
    <property type="component" value="Unassembled WGS sequence"/>
</dbReference>
<dbReference type="EMBL" id="FNBJ01000001">
    <property type="protein sequence ID" value="SDE64747.1"/>
    <property type="molecule type" value="Genomic_DNA"/>
</dbReference>
<evidence type="ECO:0000256" key="1">
    <source>
        <dbReference type="ARBA" id="ARBA00000085"/>
    </source>
</evidence>
<name>A0A1G6HU90_9FIRM</name>
<evidence type="ECO:0000313" key="18">
    <source>
        <dbReference type="Proteomes" id="UP000198612"/>
    </source>
</evidence>
<dbReference type="Proteomes" id="UP000198612">
    <property type="component" value="Unassembled WGS sequence"/>
</dbReference>
<feature type="transmembrane region" description="Helical" evidence="9">
    <location>
        <begin position="154"/>
        <end position="178"/>
    </location>
</feature>
<evidence type="ECO:0000256" key="7">
    <source>
        <dbReference type="ARBA" id="ARBA00022840"/>
    </source>
</evidence>
<dbReference type="PANTHER" id="PTHR43065:SF10">
    <property type="entry name" value="PEROXIDE STRESS-ACTIVATED HISTIDINE KINASE MAK3"/>
    <property type="match status" value="1"/>
</dbReference>
<evidence type="ECO:0000256" key="4">
    <source>
        <dbReference type="ARBA" id="ARBA00022679"/>
    </source>
</evidence>
<evidence type="ECO:0000313" key="15">
    <source>
        <dbReference type="EMBL" id="SES62747.1"/>
    </source>
</evidence>
<evidence type="ECO:0000256" key="8">
    <source>
        <dbReference type="ARBA" id="ARBA00023012"/>
    </source>
</evidence>
<dbReference type="EMBL" id="FMYT01000001">
    <property type="protein sequence ID" value="SDB97405.1"/>
    <property type="molecule type" value="Genomic_DNA"/>
</dbReference>
<dbReference type="InterPro" id="IPR003594">
    <property type="entry name" value="HATPase_dom"/>
</dbReference>
<dbReference type="GeneID" id="57011473"/>
<sequence>MSLKKRLITYTMLIFLIIMILVAYVLIVQQKDIFQEEIERRGVLLARTLAEISKEALLVHEFSTLSKNVTSFNSEQDVVEAKIINNNGRILAALNRDLEGKFIENSFEEKQSYLDDDKLITSKDIIIDGEVIGRTIITLSQQTLKDKINYSIRMMIIILAAAFLLLAFIIHITADYILKPITNLAKIVRKIPESDFNISKLKSKNPPLELKELYNSVIWMYEEMLIIRKSLIEKTQLATLGKMSAYLAHEIRNPLEAISGAVEVIKLKKELNSQNGFLKIINEEIDTLNNFLDEFLNFARIKSYKFKKIDIINLLNDISKLLEAMTDNNNITLIKEFNTKHKYIKGDINKMKSVFTNIILNSIEAIKKSGYIKIKVDDNENYILINIEDNGCGIKNEDLDKIFNPFFTTKKSGSGIGLSISKEIIEKHKGKIEANTDNNTVFKIKLPIYKDDSNNEKDTNS</sequence>
<keyword evidence="9" id="KW-0472">Membrane</keyword>
<dbReference type="Proteomes" id="UP000295472">
    <property type="component" value="Unassembled WGS sequence"/>
</dbReference>
<dbReference type="Gene3D" id="3.30.565.10">
    <property type="entry name" value="Histidine kinase-like ATPase, C-terminal domain"/>
    <property type="match status" value="1"/>
</dbReference>
<feature type="transmembrane region" description="Helical" evidence="9">
    <location>
        <begin position="7"/>
        <end position="27"/>
    </location>
</feature>
<dbReference type="PANTHER" id="PTHR43065">
    <property type="entry name" value="SENSOR HISTIDINE KINASE"/>
    <property type="match status" value="1"/>
</dbReference>
<keyword evidence="7" id="KW-0067">ATP-binding</keyword>
<keyword evidence="6 12" id="KW-0418">Kinase</keyword>
<evidence type="ECO:0000313" key="24">
    <source>
        <dbReference type="Proteomes" id="UP000324896"/>
    </source>
</evidence>
<dbReference type="RefSeq" id="WP_073155989.1">
    <property type="nucleotide sequence ID" value="NZ_FMYT01000001.1"/>
</dbReference>
<dbReference type="Proteomes" id="UP000295758">
    <property type="component" value="Unassembled WGS sequence"/>
</dbReference>
<evidence type="ECO:0000256" key="5">
    <source>
        <dbReference type="ARBA" id="ARBA00022741"/>
    </source>
</evidence>
<dbReference type="SMART" id="SM00388">
    <property type="entry name" value="HisKA"/>
    <property type="match status" value="1"/>
</dbReference>
<dbReference type="GO" id="GO:0005524">
    <property type="term" value="F:ATP binding"/>
    <property type="evidence" value="ECO:0007669"/>
    <property type="project" value="UniProtKB-KW"/>
</dbReference>
<dbReference type="InterPro" id="IPR004358">
    <property type="entry name" value="Sig_transdc_His_kin-like_C"/>
</dbReference>
<dbReference type="SMART" id="SM00387">
    <property type="entry name" value="HATPase_c"/>
    <property type="match status" value="1"/>
</dbReference>
<dbReference type="Pfam" id="PF02518">
    <property type="entry name" value="HATPase_c"/>
    <property type="match status" value="1"/>
</dbReference>
<evidence type="ECO:0000313" key="20">
    <source>
        <dbReference type="Proteomes" id="UP000199519"/>
    </source>
</evidence>
<dbReference type="InterPro" id="IPR036097">
    <property type="entry name" value="HisK_dim/P_sf"/>
</dbReference>
<comment type="catalytic activity">
    <reaction evidence="1">
        <text>ATP + protein L-histidine = ADP + protein N-phospho-L-histidine.</text>
        <dbReference type="EC" id="2.7.13.3"/>
    </reaction>
</comment>
<reference evidence="18 20" key="2">
    <citation type="submission" date="2016-10" db="EMBL/GenBank/DDBJ databases">
        <authorList>
            <person name="Varghese N."/>
            <person name="Submissions S."/>
        </authorList>
    </citation>
    <scope>NUCLEOTIDE SEQUENCE [LARGE SCALE GENOMIC DNA]</scope>
    <source>
        <strain evidence="12 24">WG10</strain>
        <strain evidence="13 20">WG2</strain>
        <strain evidence="15 18">WG5</strain>
    </source>
</reference>
<organism evidence="12 24">
    <name type="scientific">Halanaerobium congolense</name>
    <dbReference type="NCBI Taxonomy" id="54121"/>
    <lineage>
        <taxon>Bacteria</taxon>
        <taxon>Bacillati</taxon>
        <taxon>Bacillota</taxon>
        <taxon>Clostridia</taxon>
        <taxon>Halanaerobiales</taxon>
        <taxon>Halanaerobiaceae</taxon>
        <taxon>Halanaerobium</taxon>
    </lineage>
</organism>
<keyword evidence="3" id="KW-0597">Phosphoprotein</keyword>
<dbReference type="EMBL" id="SOAA01000005">
    <property type="protein sequence ID" value="TDS32999.1"/>
    <property type="molecule type" value="Genomic_DNA"/>
</dbReference>
<dbReference type="EMBL" id="QICM01000002">
    <property type="protein sequence ID" value="PXV69885.1"/>
    <property type="molecule type" value="Genomic_DNA"/>
</dbReference>
<evidence type="ECO:0000256" key="2">
    <source>
        <dbReference type="ARBA" id="ARBA00012438"/>
    </source>
</evidence>
<evidence type="ECO:0000313" key="16">
    <source>
        <dbReference type="EMBL" id="TDS32999.1"/>
    </source>
</evidence>
<keyword evidence="9" id="KW-0812">Transmembrane</keyword>
<evidence type="ECO:0000313" key="13">
    <source>
        <dbReference type="EMBL" id="SDE64747.1"/>
    </source>
</evidence>
<dbReference type="Pfam" id="PF00512">
    <property type="entry name" value="HisKA"/>
    <property type="match status" value="1"/>
</dbReference>
<dbReference type="Proteomes" id="UP000324896">
    <property type="component" value="Unassembled WGS sequence"/>
</dbReference>
<keyword evidence="4" id="KW-0808">Transferase</keyword>
<dbReference type="Proteomes" id="UP000198945">
    <property type="component" value="Unassembled WGS sequence"/>
</dbReference>
<dbReference type="PRINTS" id="PR00344">
    <property type="entry name" value="BCTRLSENSOR"/>
</dbReference>
<evidence type="ECO:0000256" key="9">
    <source>
        <dbReference type="SAM" id="Phobius"/>
    </source>
</evidence>
<reference evidence="14 19" key="1">
    <citation type="submission" date="2016-10" db="EMBL/GenBank/DDBJ databases">
        <authorList>
            <person name="de Groot N.N."/>
        </authorList>
    </citation>
    <scope>NUCLEOTIDE SEQUENCE [LARGE SCALE GENOMIC DNA]</scope>
    <source>
        <strain evidence="14 19">WG7</strain>
    </source>
</reference>
<dbReference type="EMBL" id="SOEF01000001">
    <property type="protein sequence ID" value="TDX48093.1"/>
    <property type="molecule type" value="Genomic_DNA"/>
</dbReference>
<dbReference type="STRING" id="54121.SAMN04515653_10486"/>
<dbReference type="SUPFAM" id="SSF55874">
    <property type="entry name" value="ATPase domain of HSP90 chaperone/DNA topoisomerase II/histidine kinase"/>
    <property type="match status" value="1"/>
</dbReference>
<dbReference type="EMBL" id="FOHG01000001">
    <property type="protein sequence ID" value="SES62747.1"/>
    <property type="molecule type" value="Genomic_DNA"/>
</dbReference>
<keyword evidence="8" id="KW-0902">Two-component regulatory system</keyword>
<feature type="domain" description="Histidine kinase" evidence="10">
    <location>
        <begin position="246"/>
        <end position="450"/>
    </location>
</feature>
<proteinExistence type="predicted"/>
<dbReference type="EC" id="2.7.13.3" evidence="2"/>
<evidence type="ECO:0000313" key="14">
    <source>
        <dbReference type="EMBL" id="SDI06475.1"/>
    </source>
</evidence>
<evidence type="ECO:0000313" key="17">
    <source>
        <dbReference type="EMBL" id="TDX48093.1"/>
    </source>
</evidence>
<dbReference type="Proteomes" id="UP000199519">
    <property type="component" value="Unassembled WGS sequence"/>
</dbReference>
<dbReference type="InterPro" id="IPR003661">
    <property type="entry name" value="HisK_dim/P_dom"/>
</dbReference>
<evidence type="ECO:0000256" key="6">
    <source>
        <dbReference type="ARBA" id="ARBA00022777"/>
    </source>
</evidence>
<evidence type="ECO:0000313" key="12">
    <source>
        <dbReference type="EMBL" id="SDB97405.1"/>
    </source>
</evidence>
<dbReference type="InterPro" id="IPR036890">
    <property type="entry name" value="HATPase_C_sf"/>
</dbReference>
<keyword evidence="20" id="KW-1185">Reference proteome</keyword>
<dbReference type="PROSITE" id="PS50109">
    <property type="entry name" value="HIS_KIN"/>
    <property type="match status" value="1"/>
</dbReference>
<evidence type="ECO:0000313" key="23">
    <source>
        <dbReference type="Proteomes" id="UP000295758"/>
    </source>
</evidence>
<dbReference type="AlphaFoldDB" id="A0A1G6HU90"/>
<reference evidence="11 21" key="3">
    <citation type="submission" date="2018-04" db="EMBL/GenBank/DDBJ databases">
        <title>Subsurface microbial communities from deep shales in Ohio and West Virginia, USA.</title>
        <authorList>
            <person name="Wrighton K."/>
        </authorList>
    </citation>
    <scope>NUCLEOTIDE SEQUENCE [LARGE SCALE GENOMIC DNA]</scope>
    <source>
        <strain evidence="17 22">DSMZ 11287</strain>
        <strain evidence="11 21">MSL28</strain>
    </source>
</reference>
<evidence type="ECO:0000313" key="19">
    <source>
        <dbReference type="Proteomes" id="UP000198945"/>
    </source>
</evidence>
<dbReference type="OrthoDB" id="9815750at2"/>
<accession>A0A1G6HU90</accession>
<dbReference type="CDD" id="cd00082">
    <property type="entry name" value="HisKA"/>
    <property type="match status" value="1"/>
</dbReference>
<dbReference type="InterPro" id="IPR005467">
    <property type="entry name" value="His_kinase_dom"/>
</dbReference>
<protein>
    <recommendedName>
        <fullName evidence="2">histidine kinase</fullName>
        <ecNumber evidence="2">2.7.13.3</ecNumber>
    </recommendedName>
</protein>
<gene>
    <name evidence="16" type="ORF">BY453_1052</name>
    <name evidence="17" type="ORF">C7954_10157</name>
    <name evidence="11" type="ORF">C8C78_1029</name>
    <name evidence="12" type="ORF">SAMN04488597_101131</name>
    <name evidence="13" type="ORF">SAMN04488598_1014</name>
    <name evidence="15" type="ORF">SAMN04515652_101287</name>
    <name evidence="14" type="ORF">SAMN04515654_101143</name>
</gene>
<evidence type="ECO:0000313" key="21">
    <source>
        <dbReference type="Proteomes" id="UP000247389"/>
    </source>
</evidence>
<evidence type="ECO:0000313" key="22">
    <source>
        <dbReference type="Proteomes" id="UP000295472"/>
    </source>
</evidence>
<evidence type="ECO:0000259" key="10">
    <source>
        <dbReference type="PROSITE" id="PS50109"/>
    </source>
</evidence>